<gene>
    <name evidence="1" type="ordered locus">Thivi_4039</name>
</gene>
<protein>
    <recommendedName>
        <fullName evidence="3">Polysaccharide pyruvyl transferase domain-containing protein</fullName>
    </recommendedName>
</protein>
<organism evidence="1 2">
    <name type="scientific">Thiocystis violascens (strain ATCC 17096 / DSM 198 / 6111)</name>
    <name type="common">Chromatium violascens</name>
    <dbReference type="NCBI Taxonomy" id="765911"/>
    <lineage>
        <taxon>Bacteria</taxon>
        <taxon>Pseudomonadati</taxon>
        <taxon>Pseudomonadota</taxon>
        <taxon>Gammaproteobacteria</taxon>
        <taxon>Chromatiales</taxon>
        <taxon>Chromatiaceae</taxon>
        <taxon>Thiocystis</taxon>
    </lineage>
</organism>
<accession>I3YFU5</accession>
<dbReference type="HOGENOM" id="CLU_972667_0_0_6"/>
<reference evidence="1 2" key="1">
    <citation type="submission" date="2012-06" db="EMBL/GenBank/DDBJ databases">
        <title>Complete sequence of Thiocystis violascens DSM 198.</title>
        <authorList>
            <consortium name="US DOE Joint Genome Institute"/>
            <person name="Lucas S."/>
            <person name="Han J."/>
            <person name="Lapidus A."/>
            <person name="Cheng J.-F."/>
            <person name="Goodwin L."/>
            <person name="Pitluck S."/>
            <person name="Peters L."/>
            <person name="Ovchinnikova G."/>
            <person name="Teshima H."/>
            <person name="Detter J.C."/>
            <person name="Han C."/>
            <person name="Tapia R."/>
            <person name="Land M."/>
            <person name="Hauser L."/>
            <person name="Kyrpides N."/>
            <person name="Ivanova N."/>
            <person name="Pagani I."/>
            <person name="Vogl K."/>
            <person name="Liu Z."/>
            <person name="Frigaard N.-U."/>
            <person name="Bryant D."/>
            <person name="Woyke T."/>
        </authorList>
    </citation>
    <scope>NUCLEOTIDE SEQUENCE [LARGE SCALE GENOMIC DNA]</scope>
    <source>
        <strain evidence="2">ATCC 17096 / DSM 198 / 6111</strain>
    </source>
</reference>
<dbReference type="STRING" id="765911.Thivi_4039"/>
<name>I3YFU5_THIV6</name>
<evidence type="ECO:0000313" key="1">
    <source>
        <dbReference type="EMBL" id="AFL75863.1"/>
    </source>
</evidence>
<dbReference type="KEGG" id="tvi:Thivi_4039"/>
<sequence length="284" mass="32870">MQIINIHRRDENVGDIMSAPTEYFNFPGFEIIQADVADAAKLDLNNRHVILGGGGLFDEFFLQSIDQVKSRLNGGSLIAWGIGQQLDTGPWWQQFKSFPYEKFLRGFDLVGLRDFGFEFPWVPCVSCMHTTFDKHRDPCHEFVVYSHRSRPVPIEGWPTLRNDQASFDETIEFLASGKTIITSSYHGMYWGMLLNRQVLAFPFNSKFLTLKYPITLYPSVWERTGSFIKVSRRIRGKESFSYSCKSVLGWRLLAAVARVFPNALEECREQNRIYYRQVYDLLSS</sequence>
<evidence type="ECO:0000313" key="2">
    <source>
        <dbReference type="Proteomes" id="UP000006062"/>
    </source>
</evidence>
<dbReference type="Proteomes" id="UP000006062">
    <property type="component" value="Chromosome"/>
</dbReference>
<keyword evidence="2" id="KW-1185">Reference proteome</keyword>
<dbReference type="EMBL" id="CP003154">
    <property type="protein sequence ID" value="AFL75863.1"/>
    <property type="molecule type" value="Genomic_DNA"/>
</dbReference>
<proteinExistence type="predicted"/>
<dbReference type="AlphaFoldDB" id="I3YFU5"/>
<evidence type="ECO:0008006" key="3">
    <source>
        <dbReference type="Google" id="ProtNLM"/>
    </source>
</evidence>
<dbReference type="eggNOG" id="ENOG502ZB27">
    <property type="taxonomic scope" value="Bacteria"/>
</dbReference>